<reference evidence="1" key="1">
    <citation type="journal article" date="2013" name="Lancet">
        <title>First case of E anophelis outbreak in an intensive-care unit.</title>
        <authorList>
            <person name="Teo J."/>
            <person name="Tan S.Y."/>
            <person name="Tay M."/>
            <person name="Ding Y."/>
            <person name="Kjelleberg S."/>
            <person name="Givskov M."/>
            <person name="Lin R.T."/>
            <person name="Yang L."/>
        </authorList>
    </citation>
    <scope>NUCLEOTIDE SEQUENCE [LARGE SCALE GENOMIC DNA]</scope>
    <source>
        <strain evidence="1">NUHP1</strain>
    </source>
</reference>
<reference evidence="1" key="2">
    <citation type="journal article" date="2015" name="Genome Biol. Evol.">
        <title>Complete Genome Sequence and Transcriptomic Analysis of the Novel Pathogen Elizabethkingia anophelis in Response to Oxidative Stress.</title>
        <authorList>
            <person name="Li Y."/>
            <person name="Liu Y."/>
            <person name="Chew S.C."/>
            <person name="Tay M."/>
            <person name="Salido M.M."/>
            <person name="Teo J."/>
            <person name="Lauro F.M."/>
            <person name="Givskov M."/>
            <person name="Yang L."/>
        </authorList>
    </citation>
    <scope>NUCLEOTIDE SEQUENCE</scope>
    <source>
        <strain evidence="1">NUHP1</strain>
    </source>
</reference>
<protein>
    <submittedName>
        <fullName evidence="1">Uncharacterized protein</fullName>
    </submittedName>
</protein>
<dbReference type="RefSeq" id="WP_024566279.1">
    <property type="nucleotide sequence ID" value="NZ_CP007547.1"/>
</dbReference>
<dbReference type="EMBL" id="CP007547">
    <property type="protein sequence ID" value="AIL46948.1"/>
    <property type="molecule type" value="Genomic_DNA"/>
</dbReference>
<organism evidence="1 2">
    <name type="scientific">Elizabethkingia anophelis NUHP1</name>
    <dbReference type="NCBI Taxonomy" id="1338011"/>
    <lineage>
        <taxon>Bacteria</taxon>
        <taxon>Pseudomonadati</taxon>
        <taxon>Bacteroidota</taxon>
        <taxon>Flavobacteriia</taxon>
        <taxon>Flavobacteriales</taxon>
        <taxon>Weeksellaceae</taxon>
        <taxon>Elizabethkingia</taxon>
    </lineage>
</organism>
<accession>A0A077EK94</accession>
<dbReference type="Proteomes" id="UP000028933">
    <property type="component" value="Chromosome"/>
</dbReference>
<evidence type="ECO:0000313" key="2">
    <source>
        <dbReference type="Proteomes" id="UP000028933"/>
    </source>
</evidence>
<dbReference type="AlphaFoldDB" id="A0A077EK94"/>
<name>A0A077EK94_9FLAO</name>
<proteinExistence type="predicted"/>
<dbReference type="HOGENOM" id="CLU_474683_0_0_10"/>
<sequence length="574" mass="66224">MEEIRKQVDEEIELALAFHIENIQYGDETIIFLGEFIEHFYKNGNFIVGENLRPALDILIPKLLEESKLSKRSMDDATFIEKISEAATFATHYYSIRDLIYYSFALPNSITWKYEDAKIKIRVQDPTIFRQLAAERISFHLNSLGTGSKFKGQRPTDLLKETSNWDLKNPKVVEAFEKIHEEVDIKIAHFFSYITNDSTVDIGGYKYNEFYEVYKFLLLISMYERYFSIANNLASVLTYEETDISNRIAKQIGISEITVRKILTDIASSSRGTFIRSKELKKYYLLSFSFSLKDSIGNVLKQYARRNSDAFSAECGIIIGNSLVNKVASYFTDFRNFQVLKDVNLQKFGKHLPDIDVAIISYEPSLGFHFFISEIKNSLPASWAKEHLKSIGKKGYIDKAITQIEKLKEFFNQSEGINLLKDLCQEAFSNLDFKLLFPNGFMVVVDFLVVTEQSNGMFFPELNLNIISDDLLRAIVIKSDGDVNFIKYYLQNMNNILDETYDKKLIEVLIGKTVISYEAPKMNNFFLIPQHEYLSVGMLERLEQESIATGYTFIDNLPKVNEEKNRNQDKSNKG</sequence>
<evidence type="ECO:0000313" key="1">
    <source>
        <dbReference type="EMBL" id="AIL46948.1"/>
    </source>
</evidence>
<gene>
    <name evidence="1" type="ORF">BD94_3173</name>
</gene>
<dbReference type="KEGG" id="eao:BD94_3173"/>